<dbReference type="AlphaFoldDB" id="A0A7X0LM19"/>
<gene>
    <name evidence="1" type="ORF">HNQ40_002997</name>
</gene>
<dbReference type="PROSITE" id="PS51257">
    <property type="entry name" value="PROKAR_LIPOPROTEIN"/>
    <property type="match status" value="1"/>
</dbReference>
<protein>
    <recommendedName>
        <fullName evidence="3">DUF4380 domain-containing protein</fullName>
    </recommendedName>
</protein>
<dbReference type="EMBL" id="JACHGY010000001">
    <property type="protein sequence ID" value="MBB6431191.1"/>
    <property type="molecule type" value="Genomic_DNA"/>
</dbReference>
<evidence type="ECO:0008006" key="3">
    <source>
        <dbReference type="Google" id="ProtNLM"/>
    </source>
</evidence>
<organism evidence="1 2">
    <name type="scientific">Algisphaera agarilytica</name>
    <dbReference type="NCBI Taxonomy" id="1385975"/>
    <lineage>
        <taxon>Bacteria</taxon>
        <taxon>Pseudomonadati</taxon>
        <taxon>Planctomycetota</taxon>
        <taxon>Phycisphaerae</taxon>
        <taxon>Phycisphaerales</taxon>
        <taxon>Phycisphaeraceae</taxon>
        <taxon>Algisphaera</taxon>
    </lineage>
</organism>
<accession>A0A7X0LM19</accession>
<proteinExistence type="predicted"/>
<dbReference type="Proteomes" id="UP000541810">
    <property type="component" value="Unassembled WGS sequence"/>
</dbReference>
<keyword evidence="2" id="KW-1185">Reference proteome</keyword>
<evidence type="ECO:0000313" key="2">
    <source>
        <dbReference type="Proteomes" id="UP000541810"/>
    </source>
</evidence>
<sequence>MAQTPVRSKTWLTILMIVGMTVLTGCQSKSVEQAERYKGWDQAVILRNSVAEAVIVPPIGRVLSFRLLGGENVLWTDPDLYGQLASEERPGWENFGGDRLWPWPQADWEKNAEGHALNPDTFDQTPLDRTIEGFTVILEGSAGAYGERFERRISLEPNEASLRIENRITNPRPGTSAWQIAQIPISDRVVAVVDPGAELDNLQEHMFGDLDFTELMERPRPDQLIVNIPEQRMTKTGVATDHLTAEYAGHRVSLIAEEPEALPVRTDRGQLWFSPDFMELELIGQPSHHGEDAVLVTRLVIETP</sequence>
<comment type="caution">
    <text evidence="1">The sequence shown here is derived from an EMBL/GenBank/DDBJ whole genome shotgun (WGS) entry which is preliminary data.</text>
</comment>
<evidence type="ECO:0000313" key="1">
    <source>
        <dbReference type="EMBL" id="MBB6431191.1"/>
    </source>
</evidence>
<name>A0A7X0LM19_9BACT</name>
<dbReference type="RefSeq" id="WP_184678678.1">
    <property type="nucleotide sequence ID" value="NZ_JACHGY010000001.1"/>
</dbReference>
<reference evidence="1 2" key="1">
    <citation type="submission" date="2020-08" db="EMBL/GenBank/DDBJ databases">
        <title>Genomic Encyclopedia of Type Strains, Phase IV (KMG-IV): sequencing the most valuable type-strain genomes for metagenomic binning, comparative biology and taxonomic classification.</title>
        <authorList>
            <person name="Goeker M."/>
        </authorList>
    </citation>
    <scope>NUCLEOTIDE SEQUENCE [LARGE SCALE GENOMIC DNA]</scope>
    <source>
        <strain evidence="1 2">DSM 103725</strain>
    </source>
</reference>